<keyword evidence="1" id="KW-1133">Transmembrane helix</keyword>
<dbReference type="Proteomes" id="UP000076722">
    <property type="component" value="Unassembled WGS sequence"/>
</dbReference>
<accession>A0A164YZR2</accession>
<organism evidence="2 3">
    <name type="scientific">Sistotremastrum niveocremeum HHB9708</name>
    <dbReference type="NCBI Taxonomy" id="1314777"/>
    <lineage>
        <taxon>Eukaryota</taxon>
        <taxon>Fungi</taxon>
        <taxon>Dikarya</taxon>
        <taxon>Basidiomycota</taxon>
        <taxon>Agaricomycotina</taxon>
        <taxon>Agaricomycetes</taxon>
        <taxon>Sistotremastrales</taxon>
        <taxon>Sistotremastraceae</taxon>
        <taxon>Sertulicium</taxon>
        <taxon>Sertulicium niveocremeum</taxon>
    </lineage>
</organism>
<feature type="transmembrane region" description="Helical" evidence="1">
    <location>
        <begin position="7"/>
        <end position="27"/>
    </location>
</feature>
<keyword evidence="3" id="KW-1185">Reference proteome</keyword>
<keyword evidence="1" id="KW-0812">Transmembrane</keyword>
<evidence type="ECO:0000256" key="1">
    <source>
        <dbReference type="SAM" id="Phobius"/>
    </source>
</evidence>
<name>A0A164YZR2_9AGAM</name>
<reference evidence="2 3" key="1">
    <citation type="journal article" date="2016" name="Mol. Biol. Evol.">
        <title>Comparative Genomics of Early-Diverging Mushroom-Forming Fungi Provides Insights into the Origins of Lignocellulose Decay Capabilities.</title>
        <authorList>
            <person name="Nagy L.G."/>
            <person name="Riley R."/>
            <person name="Tritt A."/>
            <person name="Adam C."/>
            <person name="Daum C."/>
            <person name="Floudas D."/>
            <person name="Sun H."/>
            <person name="Yadav J.S."/>
            <person name="Pangilinan J."/>
            <person name="Larsson K.H."/>
            <person name="Matsuura K."/>
            <person name="Barry K."/>
            <person name="Labutti K."/>
            <person name="Kuo R."/>
            <person name="Ohm R.A."/>
            <person name="Bhattacharya S.S."/>
            <person name="Shirouzu T."/>
            <person name="Yoshinaga Y."/>
            <person name="Martin F.M."/>
            <person name="Grigoriev I.V."/>
            <person name="Hibbett D.S."/>
        </authorList>
    </citation>
    <scope>NUCLEOTIDE SEQUENCE [LARGE SCALE GENOMIC DNA]</scope>
    <source>
        <strain evidence="2 3">HHB9708</strain>
    </source>
</reference>
<sequence length="76" mass="8501">MCHHVLCVYSLCFAILVLFTILFEGFLSHHPSSSSSCTYVLDFLLVECNISLSCLPSSLRSPLRSVIITFYIVSLL</sequence>
<proteinExistence type="predicted"/>
<keyword evidence="1" id="KW-0472">Membrane</keyword>
<protein>
    <submittedName>
        <fullName evidence="2">Uncharacterized protein</fullName>
    </submittedName>
</protein>
<dbReference type="AlphaFoldDB" id="A0A164YZR2"/>
<dbReference type="EMBL" id="KV419397">
    <property type="protein sequence ID" value="KZS97399.1"/>
    <property type="molecule type" value="Genomic_DNA"/>
</dbReference>
<evidence type="ECO:0000313" key="3">
    <source>
        <dbReference type="Proteomes" id="UP000076722"/>
    </source>
</evidence>
<gene>
    <name evidence="2" type="ORF">SISNIDRAFT_450193</name>
</gene>
<evidence type="ECO:0000313" key="2">
    <source>
        <dbReference type="EMBL" id="KZS97399.1"/>
    </source>
</evidence>